<dbReference type="STRING" id="144026.SAMN04488568_12127"/>
<dbReference type="RefSeq" id="WP_091771620.1">
    <property type="nucleotide sequence ID" value="NZ_FNHG01000021.1"/>
</dbReference>
<keyword evidence="1" id="KW-0732">Signal</keyword>
<dbReference type="OrthoDB" id="9871435at2"/>
<dbReference type="AlphaFoldDB" id="A0A1G9VXF6"/>
<dbReference type="EMBL" id="FNHG01000021">
    <property type="protein sequence ID" value="SDM76525.1"/>
    <property type="molecule type" value="Genomic_DNA"/>
</dbReference>
<organism evidence="2 3">
    <name type="scientific">Maricaulis salignorans</name>
    <dbReference type="NCBI Taxonomy" id="144026"/>
    <lineage>
        <taxon>Bacteria</taxon>
        <taxon>Pseudomonadati</taxon>
        <taxon>Pseudomonadota</taxon>
        <taxon>Alphaproteobacteria</taxon>
        <taxon>Maricaulales</taxon>
        <taxon>Maricaulaceae</taxon>
        <taxon>Maricaulis</taxon>
    </lineage>
</organism>
<evidence type="ECO:0000256" key="1">
    <source>
        <dbReference type="SAM" id="SignalP"/>
    </source>
</evidence>
<reference evidence="2 3" key="1">
    <citation type="submission" date="2016-10" db="EMBL/GenBank/DDBJ databases">
        <authorList>
            <person name="de Groot N.N."/>
        </authorList>
    </citation>
    <scope>NUCLEOTIDE SEQUENCE [LARGE SCALE GENOMIC DNA]</scope>
    <source>
        <strain evidence="2 3">DSM 16077</strain>
    </source>
</reference>
<feature type="chain" id="PRO_5011501378" evidence="1">
    <location>
        <begin position="23"/>
        <end position="242"/>
    </location>
</feature>
<dbReference type="Proteomes" id="UP000199759">
    <property type="component" value="Unassembled WGS sequence"/>
</dbReference>
<sequence length="242" mass="26108">MRRIIIRYLTILTAAVLATACASNVTETHYFAAYSRDEPREPIEFFRLQVAADAQFSSSRFVAGFYDERAVDFLFDELRMDNGATSPSSDASRQLSSLGSGEGAPDDISLLSPTMDNGAFVLIFSTNADSIARTIGSFSESEIVAQAVTNLLNQERFRGLEQSNARASAQISLANAMTVSFGQSLERAAQAQAGTAAEAEYLRALGVLARSMGRAEPFSGFDEARGWFGAAAAGLDREARRE</sequence>
<proteinExistence type="predicted"/>
<gene>
    <name evidence="2" type="ORF">SAMN04488568_12127</name>
</gene>
<feature type="signal peptide" evidence="1">
    <location>
        <begin position="1"/>
        <end position="22"/>
    </location>
</feature>
<dbReference type="PROSITE" id="PS51257">
    <property type="entry name" value="PROKAR_LIPOPROTEIN"/>
    <property type="match status" value="1"/>
</dbReference>
<accession>A0A1G9VXF6</accession>
<protein>
    <submittedName>
        <fullName evidence="2">Uncharacterized protein</fullName>
    </submittedName>
</protein>
<evidence type="ECO:0000313" key="2">
    <source>
        <dbReference type="EMBL" id="SDM76525.1"/>
    </source>
</evidence>
<name>A0A1G9VXF6_9PROT</name>
<evidence type="ECO:0000313" key="3">
    <source>
        <dbReference type="Proteomes" id="UP000199759"/>
    </source>
</evidence>
<keyword evidence="3" id="KW-1185">Reference proteome</keyword>